<feature type="transmembrane region" description="Helical" evidence="9">
    <location>
        <begin position="332"/>
        <end position="350"/>
    </location>
</feature>
<dbReference type="InterPro" id="IPR011923">
    <property type="entry name" value="RodA/MrdB"/>
</dbReference>
<protein>
    <recommendedName>
        <fullName evidence="7">peptidoglycan glycosyltransferase</fullName>
        <ecNumber evidence="7">2.4.99.28</ecNumber>
    </recommendedName>
</protein>
<dbReference type="EMBL" id="BJMM01000030">
    <property type="protein sequence ID" value="GEB52339.1"/>
    <property type="molecule type" value="Genomic_DNA"/>
</dbReference>
<dbReference type="GO" id="GO:0051301">
    <property type="term" value="P:cell division"/>
    <property type="evidence" value="ECO:0007669"/>
    <property type="project" value="InterPro"/>
</dbReference>
<accession>A0A4Y3R4W0</accession>
<evidence type="ECO:0000256" key="2">
    <source>
        <dbReference type="ARBA" id="ARBA00004752"/>
    </source>
</evidence>
<dbReference type="InterPro" id="IPR001182">
    <property type="entry name" value="FtsW/RodA"/>
</dbReference>
<feature type="transmembrane region" description="Helical" evidence="9">
    <location>
        <begin position="166"/>
        <end position="184"/>
    </location>
</feature>
<evidence type="ECO:0000256" key="8">
    <source>
        <dbReference type="ARBA" id="ARBA00049902"/>
    </source>
</evidence>
<dbReference type="OrthoDB" id="9766847at2"/>
<dbReference type="RefSeq" id="WP_086814324.1">
    <property type="nucleotide sequence ID" value="NZ_BJMM01000030.1"/>
</dbReference>
<evidence type="ECO:0000256" key="5">
    <source>
        <dbReference type="ARBA" id="ARBA00022989"/>
    </source>
</evidence>
<feature type="transmembrane region" description="Helical" evidence="9">
    <location>
        <begin position="130"/>
        <end position="154"/>
    </location>
</feature>
<gene>
    <name evidence="10" type="ORF">SCA03_48900</name>
</gene>
<comment type="caution">
    <text evidence="10">The sequence shown here is derived from an EMBL/GenBank/DDBJ whole genome shotgun (WGS) entry which is preliminary data.</text>
</comment>
<feature type="transmembrane region" description="Helical" evidence="9">
    <location>
        <begin position="370"/>
        <end position="390"/>
    </location>
</feature>
<dbReference type="NCBIfam" id="TIGR02210">
    <property type="entry name" value="rodA_shape"/>
    <property type="match status" value="1"/>
</dbReference>
<dbReference type="GO" id="GO:0032153">
    <property type="term" value="C:cell division site"/>
    <property type="evidence" value="ECO:0007669"/>
    <property type="project" value="TreeGrafter"/>
</dbReference>
<feature type="transmembrane region" description="Helical" evidence="9">
    <location>
        <begin position="303"/>
        <end position="320"/>
    </location>
</feature>
<feature type="transmembrane region" description="Helical" evidence="9">
    <location>
        <begin position="33"/>
        <end position="53"/>
    </location>
</feature>
<dbReference type="InterPro" id="IPR018365">
    <property type="entry name" value="Cell_cycle_FtsW-rel_CS"/>
</dbReference>
<evidence type="ECO:0000256" key="4">
    <source>
        <dbReference type="ARBA" id="ARBA00022960"/>
    </source>
</evidence>
<feature type="transmembrane region" description="Helical" evidence="9">
    <location>
        <begin position="73"/>
        <end position="92"/>
    </location>
</feature>
<evidence type="ECO:0000256" key="6">
    <source>
        <dbReference type="ARBA" id="ARBA00023136"/>
    </source>
</evidence>
<dbReference type="GO" id="GO:0008360">
    <property type="term" value="P:regulation of cell shape"/>
    <property type="evidence" value="ECO:0007669"/>
    <property type="project" value="UniProtKB-KW"/>
</dbReference>
<evidence type="ECO:0000256" key="1">
    <source>
        <dbReference type="ARBA" id="ARBA00004141"/>
    </source>
</evidence>
<keyword evidence="5 9" id="KW-1133">Transmembrane helix</keyword>
<dbReference type="PANTHER" id="PTHR30474">
    <property type="entry name" value="CELL CYCLE PROTEIN"/>
    <property type="match status" value="1"/>
</dbReference>
<dbReference type="Proteomes" id="UP000319210">
    <property type="component" value="Unassembled WGS sequence"/>
</dbReference>
<dbReference type="PROSITE" id="PS00428">
    <property type="entry name" value="FTSW_RODA_SPOVE"/>
    <property type="match status" value="1"/>
</dbReference>
<sequence length="405" mass="42330">MYAPRHHLTWGRTDGSFARQLRRRATALRHTDWVLTAAALALTVLGGALIYSARGAGTAAAGGTDAGAYLLRQMLSAGVGIVLMAGLALYGLNRIAPLAPVLYGVGVLLVALVLTPLGNTANGAQRWLDLGGVVLQPTEFLKVAVVLCVAMVLTENRTLDEPVPPTARRVLAALGLVAVPGLLILLTPDLGQTLGMGVIVLAMLFAAGADRRWFAGLSALVVVACVAVWQLDLLDGYQMDRFVAFLDPGRDPSGVGYNTEQARIAIGSGGLTGYGLLNGPQNAGHFVPEQHTDFVFSVAGEEWGFLGAGAVIGLIGVVLWRTLRIARRSSDAFGTVVAVGVCAWLAFQAFQNIGMNLGIMPVTGLPLTFVSYGGSSMIAGWAAIGLLQAVHRRTCAPVSSATEHL</sequence>
<keyword evidence="4" id="KW-0133">Cell shape</keyword>
<comment type="pathway">
    <text evidence="2">Cell wall biogenesis; peptidoglycan biosynthesis.</text>
</comment>
<dbReference type="EC" id="2.4.99.28" evidence="7"/>
<evidence type="ECO:0000313" key="10">
    <source>
        <dbReference type="EMBL" id="GEB52339.1"/>
    </source>
</evidence>
<feature type="transmembrane region" description="Helical" evidence="9">
    <location>
        <begin position="99"/>
        <end position="118"/>
    </location>
</feature>
<name>A0A4Y3R4W0_STRCI</name>
<feature type="transmembrane region" description="Helical" evidence="9">
    <location>
        <begin position="190"/>
        <end position="207"/>
    </location>
</feature>
<feature type="transmembrane region" description="Helical" evidence="9">
    <location>
        <begin position="214"/>
        <end position="231"/>
    </location>
</feature>
<proteinExistence type="predicted"/>
<dbReference type="Pfam" id="PF01098">
    <property type="entry name" value="FTSW_RODA_SPOVE"/>
    <property type="match status" value="1"/>
</dbReference>
<evidence type="ECO:0000256" key="9">
    <source>
        <dbReference type="SAM" id="Phobius"/>
    </source>
</evidence>
<dbReference type="PANTHER" id="PTHR30474:SF14">
    <property type="entry name" value="CELL CYCLE PROTEIN"/>
    <property type="match status" value="1"/>
</dbReference>
<keyword evidence="6 9" id="KW-0472">Membrane</keyword>
<dbReference type="AlphaFoldDB" id="A0A4Y3R4W0"/>
<evidence type="ECO:0000313" key="11">
    <source>
        <dbReference type="Proteomes" id="UP000319210"/>
    </source>
</evidence>
<evidence type="ECO:0000256" key="3">
    <source>
        <dbReference type="ARBA" id="ARBA00022692"/>
    </source>
</evidence>
<dbReference type="GO" id="GO:0008955">
    <property type="term" value="F:peptidoglycan glycosyltransferase activity"/>
    <property type="evidence" value="ECO:0007669"/>
    <property type="project" value="UniProtKB-EC"/>
</dbReference>
<evidence type="ECO:0000256" key="7">
    <source>
        <dbReference type="ARBA" id="ARBA00044770"/>
    </source>
</evidence>
<dbReference type="GO" id="GO:0005886">
    <property type="term" value="C:plasma membrane"/>
    <property type="evidence" value="ECO:0007669"/>
    <property type="project" value="TreeGrafter"/>
</dbReference>
<keyword evidence="11" id="KW-1185">Reference proteome</keyword>
<keyword evidence="3 9" id="KW-0812">Transmembrane</keyword>
<dbReference type="GO" id="GO:0015648">
    <property type="term" value="F:lipid-linked peptidoglycan transporter activity"/>
    <property type="evidence" value="ECO:0007669"/>
    <property type="project" value="TreeGrafter"/>
</dbReference>
<comment type="catalytic activity">
    <reaction evidence="8">
        <text>[GlcNAc-(1-&gt;4)-Mur2Ac(oyl-L-Ala-gamma-D-Glu-L-Lys-D-Ala-D-Ala)](n)-di-trans,octa-cis-undecaprenyl diphosphate + beta-D-GlcNAc-(1-&gt;4)-Mur2Ac(oyl-L-Ala-gamma-D-Glu-L-Lys-D-Ala-D-Ala)-di-trans,octa-cis-undecaprenyl diphosphate = [GlcNAc-(1-&gt;4)-Mur2Ac(oyl-L-Ala-gamma-D-Glu-L-Lys-D-Ala-D-Ala)](n+1)-di-trans,octa-cis-undecaprenyl diphosphate + di-trans,octa-cis-undecaprenyl diphosphate + H(+)</text>
        <dbReference type="Rhea" id="RHEA:23708"/>
        <dbReference type="Rhea" id="RHEA-COMP:9602"/>
        <dbReference type="Rhea" id="RHEA-COMP:9603"/>
        <dbReference type="ChEBI" id="CHEBI:15378"/>
        <dbReference type="ChEBI" id="CHEBI:58405"/>
        <dbReference type="ChEBI" id="CHEBI:60033"/>
        <dbReference type="ChEBI" id="CHEBI:78435"/>
        <dbReference type="EC" id="2.4.99.28"/>
    </reaction>
</comment>
<organism evidence="10 11">
    <name type="scientific">Streptomyces cacaoi</name>
    <dbReference type="NCBI Taxonomy" id="1898"/>
    <lineage>
        <taxon>Bacteria</taxon>
        <taxon>Bacillati</taxon>
        <taxon>Actinomycetota</taxon>
        <taxon>Actinomycetes</taxon>
        <taxon>Kitasatosporales</taxon>
        <taxon>Streptomycetaceae</taxon>
        <taxon>Streptomyces</taxon>
    </lineage>
</organism>
<comment type="subcellular location">
    <subcellularLocation>
        <location evidence="1">Membrane</location>
        <topology evidence="1">Multi-pass membrane protein</topology>
    </subcellularLocation>
</comment>
<reference evidence="10 11" key="1">
    <citation type="submission" date="2019-06" db="EMBL/GenBank/DDBJ databases">
        <title>Whole genome shotgun sequence of Streptomyces cacaoi subsp. cacaoi NBRC 12748.</title>
        <authorList>
            <person name="Hosoyama A."/>
            <person name="Uohara A."/>
            <person name="Ohji S."/>
            <person name="Ichikawa N."/>
        </authorList>
    </citation>
    <scope>NUCLEOTIDE SEQUENCE [LARGE SCALE GENOMIC DNA]</scope>
    <source>
        <strain evidence="10 11">NBRC 12748</strain>
    </source>
</reference>